<keyword evidence="2" id="KW-1133">Transmembrane helix</keyword>
<dbReference type="AlphaFoldDB" id="A0A1Y3BAC8"/>
<evidence type="ECO:0000256" key="2">
    <source>
        <dbReference type="SAM" id="Phobius"/>
    </source>
</evidence>
<keyword evidence="2" id="KW-0812">Transmembrane</keyword>
<feature type="region of interest" description="Disordered" evidence="1">
    <location>
        <begin position="66"/>
        <end position="87"/>
    </location>
</feature>
<proteinExistence type="predicted"/>
<organism evidence="3 4">
    <name type="scientific">Euroglyphus maynei</name>
    <name type="common">Mayne's house dust mite</name>
    <dbReference type="NCBI Taxonomy" id="6958"/>
    <lineage>
        <taxon>Eukaryota</taxon>
        <taxon>Metazoa</taxon>
        <taxon>Ecdysozoa</taxon>
        <taxon>Arthropoda</taxon>
        <taxon>Chelicerata</taxon>
        <taxon>Arachnida</taxon>
        <taxon>Acari</taxon>
        <taxon>Acariformes</taxon>
        <taxon>Sarcoptiformes</taxon>
        <taxon>Astigmata</taxon>
        <taxon>Psoroptidia</taxon>
        <taxon>Analgoidea</taxon>
        <taxon>Pyroglyphidae</taxon>
        <taxon>Pyroglyphinae</taxon>
        <taxon>Euroglyphus</taxon>
    </lineage>
</organism>
<reference evidence="3 4" key="1">
    <citation type="submission" date="2017-03" db="EMBL/GenBank/DDBJ databases">
        <title>Genome Survey of Euroglyphus maynei.</title>
        <authorList>
            <person name="Arlian L.G."/>
            <person name="Morgan M.S."/>
            <person name="Rider S.D."/>
        </authorList>
    </citation>
    <scope>NUCLEOTIDE SEQUENCE [LARGE SCALE GENOMIC DNA]</scope>
    <source>
        <strain evidence="3">Arlian Lab</strain>
        <tissue evidence="3">Whole body</tissue>
    </source>
</reference>
<protein>
    <submittedName>
        <fullName evidence="3">Uncharacterized protein</fullName>
    </submittedName>
</protein>
<feature type="compositionally biased region" description="Polar residues" evidence="1">
    <location>
        <begin position="78"/>
        <end position="87"/>
    </location>
</feature>
<feature type="transmembrane region" description="Helical" evidence="2">
    <location>
        <begin position="6"/>
        <end position="22"/>
    </location>
</feature>
<gene>
    <name evidence="3" type="ORF">BLA29_014625</name>
</gene>
<dbReference type="Proteomes" id="UP000194236">
    <property type="component" value="Unassembled WGS sequence"/>
</dbReference>
<name>A0A1Y3BAC8_EURMA</name>
<evidence type="ECO:0000256" key="1">
    <source>
        <dbReference type="SAM" id="MobiDB-lite"/>
    </source>
</evidence>
<keyword evidence="2" id="KW-0472">Membrane</keyword>
<feature type="compositionally biased region" description="Basic and acidic residues" evidence="1">
    <location>
        <begin position="66"/>
        <end position="76"/>
    </location>
</feature>
<sequence length="87" mass="10078">LTNDISDIVIAFTVAYIFYILIERPFYYWIKILINIEKDLNNGNNEQQTAVVKRFSMSDLENGKLHGDHGEFDLKPLNDNSNNSSRL</sequence>
<keyword evidence="4" id="KW-1185">Reference proteome</keyword>
<dbReference type="EMBL" id="MUJZ01030564">
    <property type="protein sequence ID" value="OTF77860.1"/>
    <property type="molecule type" value="Genomic_DNA"/>
</dbReference>
<feature type="non-terminal residue" evidence="3">
    <location>
        <position position="1"/>
    </location>
</feature>
<evidence type="ECO:0000313" key="4">
    <source>
        <dbReference type="Proteomes" id="UP000194236"/>
    </source>
</evidence>
<evidence type="ECO:0000313" key="3">
    <source>
        <dbReference type="EMBL" id="OTF77860.1"/>
    </source>
</evidence>
<accession>A0A1Y3BAC8</accession>
<comment type="caution">
    <text evidence="3">The sequence shown here is derived from an EMBL/GenBank/DDBJ whole genome shotgun (WGS) entry which is preliminary data.</text>
</comment>